<evidence type="ECO:0000256" key="1">
    <source>
        <dbReference type="SAM" id="MobiDB-lite"/>
    </source>
</evidence>
<dbReference type="SUPFAM" id="SSF53474">
    <property type="entry name" value="alpha/beta-Hydrolases"/>
    <property type="match status" value="1"/>
</dbReference>
<sequence>MHDVTALSGDSRASVARSKRSPLRRTLAAALSTTAAAAFFSVTLGACLGGDGKQDPDAAPPAADAGPTPDSSNIDAGALPELQPVSPEPACVSAMEGAPTGGDAPSFADALPTATSNTWDGASIPEVDDADYPGGKYRTLTADTEGDIHPGCSTAGLSYTAASIEGFACAAKEYPFPSGVEEDKSKPIVILVHGNSDAPSEWEPFLHPDPDSLEFPADEEAARDQLSTTLPAAGFRTISVDLRIDLVDDPTGQGGNAARNIDHGWAVPIAQSLIKQVIINNPNRRVSVVGFSLGATIIRDALRRLFVEYQDGEWDTNIFFHVKDVVAAAGGHHGVSTYDLLCGNSTLMNGTAACEFGSRANYVQVPFHEPLNGPKIPDTTDDLFGGWYESPCADGSYAYGIEDACGGHAVEYTTITMEDPEDGQLQDEFVSEHAAHLYPEACVNNTLVGLDDFDTSGYFLNGLFRNHYGAIRSSAAVAQITAELGD</sequence>
<dbReference type="AlphaFoldDB" id="D0LNB4"/>
<accession>D0LNB4</accession>
<dbReference type="HOGENOM" id="CLU_561152_0_0_7"/>
<protein>
    <submittedName>
        <fullName evidence="2">Uncharacterized protein</fullName>
    </submittedName>
</protein>
<reference evidence="2 3" key="1">
    <citation type="journal article" date="2010" name="Stand. Genomic Sci.">
        <title>Complete genome sequence of Haliangium ochraceum type strain (SMP-2).</title>
        <authorList>
            <consortium name="US DOE Joint Genome Institute (JGI-PGF)"/>
            <person name="Ivanova N."/>
            <person name="Daum C."/>
            <person name="Lang E."/>
            <person name="Abt B."/>
            <person name="Kopitz M."/>
            <person name="Saunders E."/>
            <person name="Lapidus A."/>
            <person name="Lucas S."/>
            <person name="Glavina Del Rio T."/>
            <person name="Nolan M."/>
            <person name="Tice H."/>
            <person name="Copeland A."/>
            <person name="Cheng J.F."/>
            <person name="Chen F."/>
            <person name="Bruce D."/>
            <person name="Goodwin L."/>
            <person name="Pitluck S."/>
            <person name="Mavromatis K."/>
            <person name="Pati A."/>
            <person name="Mikhailova N."/>
            <person name="Chen A."/>
            <person name="Palaniappan K."/>
            <person name="Land M."/>
            <person name="Hauser L."/>
            <person name="Chang Y.J."/>
            <person name="Jeffries C.D."/>
            <person name="Detter J.C."/>
            <person name="Brettin T."/>
            <person name="Rohde M."/>
            <person name="Goker M."/>
            <person name="Bristow J."/>
            <person name="Markowitz V."/>
            <person name="Eisen J.A."/>
            <person name="Hugenholtz P."/>
            <person name="Kyrpides N.C."/>
            <person name="Klenk H.P."/>
        </authorList>
    </citation>
    <scope>NUCLEOTIDE SEQUENCE [LARGE SCALE GENOMIC DNA]</scope>
    <source>
        <strain evidence="3">DSM 14365 / CIP 107738 / JCM 11303 / AJ 13395 / SMP-2</strain>
    </source>
</reference>
<dbReference type="KEGG" id="hoh:Hoch_2763"/>
<name>D0LNB4_HALO1</name>
<organism evidence="2 3">
    <name type="scientific">Haliangium ochraceum (strain DSM 14365 / JCM 11303 / SMP-2)</name>
    <dbReference type="NCBI Taxonomy" id="502025"/>
    <lineage>
        <taxon>Bacteria</taxon>
        <taxon>Pseudomonadati</taxon>
        <taxon>Myxococcota</taxon>
        <taxon>Polyangia</taxon>
        <taxon>Haliangiales</taxon>
        <taxon>Kofleriaceae</taxon>
        <taxon>Haliangium</taxon>
    </lineage>
</organism>
<dbReference type="Gene3D" id="3.40.50.1820">
    <property type="entry name" value="alpha/beta hydrolase"/>
    <property type="match status" value="1"/>
</dbReference>
<evidence type="ECO:0000313" key="3">
    <source>
        <dbReference type="Proteomes" id="UP000001880"/>
    </source>
</evidence>
<dbReference type="STRING" id="502025.Hoch_2763"/>
<keyword evidence="3" id="KW-1185">Reference proteome</keyword>
<dbReference type="eggNOG" id="COG1073">
    <property type="taxonomic scope" value="Bacteria"/>
</dbReference>
<dbReference type="EMBL" id="CP001804">
    <property type="protein sequence ID" value="ACY15291.1"/>
    <property type="molecule type" value="Genomic_DNA"/>
</dbReference>
<dbReference type="OrthoDB" id="5485697at2"/>
<dbReference type="RefSeq" id="WP_012827899.1">
    <property type="nucleotide sequence ID" value="NC_013440.1"/>
</dbReference>
<dbReference type="InterPro" id="IPR029058">
    <property type="entry name" value="AB_hydrolase_fold"/>
</dbReference>
<feature type="region of interest" description="Disordered" evidence="1">
    <location>
        <begin position="50"/>
        <end position="86"/>
    </location>
</feature>
<feature type="region of interest" description="Disordered" evidence="1">
    <location>
        <begin position="1"/>
        <end position="23"/>
    </location>
</feature>
<dbReference type="Proteomes" id="UP000001880">
    <property type="component" value="Chromosome"/>
</dbReference>
<proteinExistence type="predicted"/>
<feature type="compositionally biased region" description="Low complexity" evidence="1">
    <location>
        <begin position="60"/>
        <end position="70"/>
    </location>
</feature>
<gene>
    <name evidence="2" type="ordered locus">Hoch_2763</name>
</gene>
<evidence type="ECO:0000313" key="2">
    <source>
        <dbReference type="EMBL" id="ACY15291.1"/>
    </source>
</evidence>